<dbReference type="Proteomes" id="UP000183447">
    <property type="component" value="Unassembled WGS sequence"/>
</dbReference>
<gene>
    <name evidence="1" type="ORF">SAMN02983003_2036</name>
</gene>
<sequence>MSGPKVIRVVTREELEAICSRLIARVGAASTDLLRTLGRNELLTDAIEKDIAGRIKALSDQLRAGQFDAVQRQAPPLIAFFKGEKQRYQQLAIAKAEAARKERQQLVDAAASVAYALQQQNKPIPDELGRIIEGALSAKPENVPSFRAEVDKVFRSLLSSAKSSPVASGDLAAKLSGGLTGQSLSQWLSVQPASRGASDRLIHVLSQLEVLEGGMTLAQFATRIAAIDREAKIDRRRLLEDSLVLDVSAALAQRRMIEETRVQVLEVAAELATVAGKELADQRERIRILVLDPDLVGAADFLDEVRGFIKARAAENAAAARRRAVLTGLAGLGYEVSVGMETAWAQEGSIVVAKPGATDYGVELGGPADASRLQVRVVGAAAPVSPRSQQRDTEQEKLWCSEVDELIASLDRSGTELIIERALGIGSQPLKSSALLGQHTGGVATDEVSSRKSRALK</sequence>
<dbReference type="STRING" id="665118.SAMN02983003_2036"/>
<name>A0A1K2HXM5_9HYPH</name>
<dbReference type="EMBL" id="FPKU01000002">
    <property type="protein sequence ID" value="SFZ84485.1"/>
    <property type="molecule type" value="Genomic_DNA"/>
</dbReference>
<dbReference type="AlphaFoldDB" id="A0A1K2HXM5"/>
<reference evidence="1 2" key="1">
    <citation type="submission" date="2016-11" db="EMBL/GenBank/DDBJ databases">
        <authorList>
            <person name="Jaros S."/>
            <person name="Januszkiewicz K."/>
            <person name="Wedrychowicz H."/>
        </authorList>
    </citation>
    <scope>NUCLEOTIDE SEQUENCE [LARGE SCALE GENOMIC DNA]</scope>
    <source>
        <strain evidence="1 2">ATCC 23634</strain>
    </source>
</reference>
<dbReference type="RefSeq" id="WP_072342283.1">
    <property type="nucleotide sequence ID" value="NZ_FPKU01000002.1"/>
</dbReference>
<accession>A0A1K2HXM5</accession>
<organism evidence="1 2">
    <name type="scientific">Devosia enhydra</name>
    <dbReference type="NCBI Taxonomy" id="665118"/>
    <lineage>
        <taxon>Bacteria</taxon>
        <taxon>Pseudomonadati</taxon>
        <taxon>Pseudomonadota</taxon>
        <taxon>Alphaproteobacteria</taxon>
        <taxon>Hyphomicrobiales</taxon>
        <taxon>Devosiaceae</taxon>
        <taxon>Devosia</taxon>
    </lineage>
</organism>
<protein>
    <submittedName>
        <fullName evidence="1">Uncharacterized protein</fullName>
    </submittedName>
</protein>
<dbReference type="OrthoDB" id="238413at2"/>
<keyword evidence="2" id="KW-1185">Reference proteome</keyword>
<evidence type="ECO:0000313" key="1">
    <source>
        <dbReference type="EMBL" id="SFZ84485.1"/>
    </source>
</evidence>
<proteinExistence type="predicted"/>
<evidence type="ECO:0000313" key="2">
    <source>
        <dbReference type="Proteomes" id="UP000183447"/>
    </source>
</evidence>